<evidence type="ECO:0000256" key="1">
    <source>
        <dbReference type="SAM" id="Phobius"/>
    </source>
</evidence>
<protein>
    <recommendedName>
        <fullName evidence="4">YYY membrane protein</fullName>
    </recommendedName>
</protein>
<dbReference type="OrthoDB" id="313199at2157"/>
<organism evidence="2 3">
    <name type="scientific">Methanofollis fontis</name>
    <dbReference type="NCBI Taxonomy" id="2052832"/>
    <lineage>
        <taxon>Archaea</taxon>
        <taxon>Methanobacteriati</taxon>
        <taxon>Methanobacteriota</taxon>
        <taxon>Stenosarchaea group</taxon>
        <taxon>Methanomicrobia</taxon>
        <taxon>Methanomicrobiales</taxon>
        <taxon>Methanomicrobiaceae</taxon>
        <taxon>Methanofollis</taxon>
    </lineage>
</organism>
<feature type="transmembrane region" description="Helical" evidence="1">
    <location>
        <begin position="329"/>
        <end position="346"/>
    </location>
</feature>
<feature type="transmembrane region" description="Helical" evidence="1">
    <location>
        <begin position="187"/>
        <end position="209"/>
    </location>
</feature>
<dbReference type="Proteomes" id="UP000292580">
    <property type="component" value="Unassembled WGS sequence"/>
</dbReference>
<proteinExistence type="predicted"/>
<keyword evidence="1" id="KW-1133">Transmembrane helix</keyword>
<feature type="transmembrane region" description="Helical" evidence="1">
    <location>
        <begin position="252"/>
        <end position="271"/>
    </location>
</feature>
<accession>A0A483CMT7</accession>
<dbReference type="EMBL" id="PGCL01000003">
    <property type="protein sequence ID" value="TAJ44207.1"/>
    <property type="molecule type" value="Genomic_DNA"/>
</dbReference>
<dbReference type="NCBIfam" id="TIGR03662">
    <property type="entry name" value="Chlor_Arch_YYY"/>
    <property type="match status" value="1"/>
</dbReference>
<keyword evidence="3" id="KW-1185">Reference proteome</keyword>
<dbReference type="RefSeq" id="WP_130647278.1">
    <property type="nucleotide sequence ID" value="NZ_PGCL01000003.1"/>
</dbReference>
<keyword evidence="1" id="KW-0472">Membrane</keyword>
<evidence type="ECO:0000313" key="2">
    <source>
        <dbReference type="EMBL" id="TAJ44207.1"/>
    </source>
</evidence>
<name>A0A483CMT7_9EURY</name>
<comment type="caution">
    <text evidence="2">The sequence shown here is derived from an EMBL/GenBank/DDBJ whole genome shotgun (WGS) entry which is preliminary data.</text>
</comment>
<keyword evidence="1" id="KW-0812">Transmembrane</keyword>
<evidence type="ECO:0008006" key="4">
    <source>
        <dbReference type="Google" id="ProtNLM"/>
    </source>
</evidence>
<feature type="transmembrane region" description="Helical" evidence="1">
    <location>
        <begin position="45"/>
        <end position="70"/>
    </location>
</feature>
<dbReference type="PANTHER" id="PTHR10790">
    <property type="entry name" value="TPR-DOMAIN CONTAINING PROTEIN"/>
    <property type="match status" value="1"/>
</dbReference>
<evidence type="ECO:0000313" key="3">
    <source>
        <dbReference type="Proteomes" id="UP000292580"/>
    </source>
</evidence>
<feature type="transmembrane region" description="Helical" evidence="1">
    <location>
        <begin position="497"/>
        <end position="519"/>
    </location>
</feature>
<feature type="transmembrane region" description="Helical" evidence="1">
    <location>
        <begin position="366"/>
        <end position="385"/>
    </location>
</feature>
<gene>
    <name evidence="2" type="ORF">CUJ86_09285</name>
</gene>
<dbReference type="InterPro" id="IPR018746">
    <property type="entry name" value="DUF2298"/>
</dbReference>
<feature type="transmembrane region" description="Helical" evidence="1">
    <location>
        <begin position="429"/>
        <end position="446"/>
    </location>
</feature>
<feature type="transmembrane region" description="Helical" evidence="1">
    <location>
        <begin position="283"/>
        <end position="300"/>
    </location>
</feature>
<feature type="transmembrane region" description="Helical" evidence="1">
    <location>
        <begin position="392"/>
        <end position="417"/>
    </location>
</feature>
<dbReference type="PANTHER" id="PTHR10790:SF51">
    <property type="entry name" value="TETRATRICOPEPTIDE REPEAT PROTEIN"/>
    <property type="match status" value="1"/>
</dbReference>
<reference evidence="2 3" key="1">
    <citation type="submission" date="2017-11" db="EMBL/GenBank/DDBJ databases">
        <title>Isolation and Characterization of Methanofollis Species from Methane Seep Offshore SW Taiwan.</title>
        <authorList>
            <person name="Teng N.-H."/>
            <person name="Lai M.-C."/>
            <person name="Chen S.-C."/>
        </authorList>
    </citation>
    <scope>NUCLEOTIDE SEQUENCE [LARGE SCALE GENOMIC DNA]</scope>
    <source>
        <strain evidence="2 3">FWC-SCC2</strain>
    </source>
</reference>
<sequence length="658" mass="73028">MSPEMQALMVVSWLILLKFLQVALWPRLAPTLHEYAYPAAYPLSILVFGAVSWYAALIGLPVWSALLPFLILAGYAVRKGEYTPEKFRPSLHWDAVFIVFFCMMLGFRFVNPSISFAEKFMDHAFLASIMRDPAVPPLDPWFAGGYLDVYYYLGYWIVGALGTVAAVPSTVAFNLGLPTVLGASAVTAYAIGRLLVPKVAWITLILFFLPDPAFFHEILLGSGMQTLLWNSTRVIDGTINEYTAFSFLWGDLHPHVVGIFVQFLLIFLIAYSLTHWEKCDRNARILLIGAMALALGSMPPINSWDVLLYAPLVVATGILIWRRYGDFSLLLAVPPLAVLVYAPYYLMLNSAGVEGAGMVTVVSDPIRFLLVFGFFLAVLFIRELGAVRHAPWVLIPPALLTVGGYISAAIAAFPLTAIVLRRRWTPTDLLLSFGLLILIACEFVFLKDNMGGANERLNTVFKCYSVAWILIGTGVMVTLGEWITGQGWTGRFNRSQWRLLAVAAAVALLITPFALNLTFGYDGYTLDGIAWVNDQHPGDADAVAWLRGHSGEHVLVEAVGSDYSYAGRVSAFTGIPAILGQPFHEQMWRDDWESISGRKNDVQAIYEEPTRSIALMDRYGADLLYVGDLERQTYQIRLPSEGLETAWEGDGVTVYRRT</sequence>
<dbReference type="AlphaFoldDB" id="A0A483CMT7"/>
<feature type="transmembrane region" description="Helical" evidence="1">
    <location>
        <begin position="7"/>
        <end position="25"/>
    </location>
</feature>
<feature type="transmembrane region" description="Helical" evidence="1">
    <location>
        <begin position="149"/>
        <end position="175"/>
    </location>
</feature>
<dbReference type="Pfam" id="PF10060">
    <property type="entry name" value="DUF2298"/>
    <property type="match status" value="1"/>
</dbReference>
<feature type="transmembrane region" description="Helical" evidence="1">
    <location>
        <begin position="91"/>
        <end position="110"/>
    </location>
</feature>
<feature type="transmembrane region" description="Helical" evidence="1">
    <location>
        <begin position="466"/>
        <end position="485"/>
    </location>
</feature>